<name>A0A0H5LUE6_YERIN</name>
<gene>
    <name evidence="1" type="ORF">ERS008476_01599</name>
</gene>
<dbReference type="InterPro" id="IPR011009">
    <property type="entry name" value="Kinase-like_dom_sf"/>
</dbReference>
<dbReference type="GO" id="GO:0019748">
    <property type="term" value="P:secondary metabolic process"/>
    <property type="evidence" value="ECO:0007669"/>
    <property type="project" value="InterPro"/>
</dbReference>
<evidence type="ECO:0000313" key="2">
    <source>
        <dbReference type="Proteomes" id="UP000043316"/>
    </source>
</evidence>
<dbReference type="EMBL" id="CWJI01000002">
    <property type="protein sequence ID" value="CRY54670.1"/>
    <property type="molecule type" value="Genomic_DNA"/>
</dbReference>
<organism evidence="1 2">
    <name type="scientific">Yersinia intermedia</name>
    <dbReference type="NCBI Taxonomy" id="631"/>
    <lineage>
        <taxon>Bacteria</taxon>
        <taxon>Pseudomonadati</taxon>
        <taxon>Pseudomonadota</taxon>
        <taxon>Gammaproteobacteria</taxon>
        <taxon>Enterobacterales</taxon>
        <taxon>Yersiniaceae</taxon>
        <taxon>Yersinia</taxon>
    </lineage>
</organism>
<protein>
    <submittedName>
        <fullName evidence="1">Aminoglycoside/hydroxyurea antibiotic resistance kinase</fullName>
    </submittedName>
</protein>
<dbReference type="GO" id="GO:0016301">
    <property type="term" value="F:kinase activity"/>
    <property type="evidence" value="ECO:0007669"/>
    <property type="project" value="UniProtKB-KW"/>
</dbReference>
<dbReference type="Proteomes" id="UP000043316">
    <property type="component" value="Unassembled WGS sequence"/>
</dbReference>
<keyword evidence="1" id="KW-0418">Kinase</keyword>
<dbReference type="RefSeq" id="WP_053009308.1">
    <property type="nucleotide sequence ID" value="NZ_CWJI01000002.1"/>
</dbReference>
<sequence>MEQHAQAAGLAKLHQYIERWQLVAEGEAFHTPSSWLQPVRYGVQPAMLKIAMTHDECLGAQLMQWWAGEGAACVLALEEEAILLERISGQTSLLTMVQSGQDDAASRIICHVATRLHGQNKPLRPELPELSTQFDALEAAAKTQGGIYANAASIATKLLAAPQDLTVLHGDIHHGNILDAGIRGWLAIDPKGLIGERGFDFANLFCNPDFTTATSPNRLSRQIDIVAETAALDRHRLLSWVVAWSGLSASWHLESDSNPATALAVASIALDELRQYDF</sequence>
<dbReference type="GO" id="GO:0016773">
    <property type="term" value="F:phosphotransferase activity, alcohol group as acceptor"/>
    <property type="evidence" value="ECO:0007669"/>
    <property type="project" value="InterPro"/>
</dbReference>
<accession>A0A0H5LUE6</accession>
<dbReference type="Pfam" id="PF04655">
    <property type="entry name" value="APH_6_hur"/>
    <property type="match status" value="1"/>
</dbReference>
<reference evidence="2" key="1">
    <citation type="submission" date="2015-03" db="EMBL/GenBank/DDBJ databases">
        <authorList>
            <consortium name="Pathogen Informatics"/>
        </authorList>
    </citation>
    <scope>NUCLEOTIDE SEQUENCE [LARGE SCALE GENOMIC DNA]</scope>
    <source>
        <strain evidence="2">R148</strain>
    </source>
</reference>
<dbReference type="AlphaFoldDB" id="A0A0H5LUE6"/>
<dbReference type="SUPFAM" id="SSF56112">
    <property type="entry name" value="Protein kinase-like (PK-like)"/>
    <property type="match status" value="1"/>
</dbReference>
<evidence type="ECO:0000313" key="1">
    <source>
        <dbReference type="EMBL" id="CRY54670.1"/>
    </source>
</evidence>
<dbReference type="InterPro" id="IPR006748">
    <property type="entry name" value="NH2Glyco/OHUrea_AB-resist_kin"/>
</dbReference>
<proteinExistence type="predicted"/>
<keyword evidence="1" id="KW-0808">Transferase</keyword>